<evidence type="ECO:0000313" key="2">
    <source>
        <dbReference type="EMBL" id="GAT92082.1"/>
    </source>
</evidence>
<evidence type="ECO:0000313" key="1">
    <source>
        <dbReference type="EMBL" id="BAN37648.1"/>
    </source>
</evidence>
<reference evidence="2 3" key="2">
    <citation type="submission" date="2016-05" db="EMBL/GenBank/DDBJ databases">
        <title>First whole genome sequencing of Entamoeba histolytica HM1:IMSS-clone-6.</title>
        <authorList>
            <person name="Mukherjee Avik.K."/>
            <person name="Izumyama S."/>
            <person name="Nakada-Tsukui K."/>
            <person name="Nozaki T."/>
        </authorList>
    </citation>
    <scope>NUCLEOTIDE SEQUENCE [LARGE SCALE GENOMIC DNA]</scope>
    <source>
        <strain evidence="2 3">HM1:IMSS clone 6</strain>
    </source>
</reference>
<dbReference type="VEuPathDB" id="AmoebaDB:KM1_161480"/>
<dbReference type="Proteomes" id="UP000078387">
    <property type="component" value="Unassembled WGS sequence"/>
</dbReference>
<dbReference type="VEuPathDB" id="AmoebaDB:EHI8A_195020"/>
<evidence type="ECO:0008006" key="4">
    <source>
        <dbReference type="Google" id="ProtNLM"/>
    </source>
</evidence>
<proteinExistence type="evidence at transcript level"/>
<dbReference type="AlphaFoldDB" id="A0A5K1VGG6"/>
<evidence type="ECO:0000313" key="3">
    <source>
        <dbReference type="Proteomes" id="UP000078387"/>
    </source>
</evidence>
<dbReference type="OMA" id="CTIICHN"/>
<name>A0A5K1VGG6_ENTHI</name>
<dbReference type="EMBL" id="BDEQ01000001">
    <property type="protein sequence ID" value="GAT92082.1"/>
    <property type="molecule type" value="Genomic_DNA"/>
</dbReference>
<accession>A0A5K1VGG6</accession>
<dbReference type="HOGENOM" id="CLU_840552_0_0_1"/>
<dbReference type="EMBL" id="AK418917">
    <property type="protein sequence ID" value="BAN37648.1"/>
    <property type="molecule type" value="mRNA"/>
</dbReference>
<dbReference type="VEuPathDB" id="AmoebaDB:EHI7A_086460"/>
<reference evidence="1" key="1">
    <citation type="submission" date="2012-06" db="EMBL/GenBank/DDBJ databases">
        <title>Short 5' UTR of Entamoeba genes.</title>
        <authorList>
            <person name="Hiranuka K."/>
            <person name="Kumagai M."/>
            <person name="Wakaguri H."/>
            <person name="Suzuki Y."/>
            <person name="Sugano S."/>
            <person name="Watanabe J."/>
            <person name="Makioka A."/>
        </authorList>
    </citation>
    <scope>NUCLEOTIDE SEQUENCE</scope>
    <source>
        <strain evidence="1">HM-1:IMSS</strain>
    </source>
</reference>
<gene>
    <name evidence="2" type="ORF">CL6EHI_068220</name>
</gene>
<accession>A0A060N1T9</accession>
<dbReference type="VEuPathDB" id="AmoebaDB:EHI5A_129610"/>
<organism evidence="2 3">
    <name type="scientific">Entamoeba histolytica</name>
    <dbReference type="NCBI Taxonomy" id="5759"/>
    <lineage>
        <taxon>Eukaryota</taxon>
        <taxon>Amoebozoa</taxon>
        <taxon>Evosea</taxon>
        <taxon>Archamoebae</taxon>
        <taxon>Mastigamoebida</taxon>
        <taxon>Entamoebidae</taxon>
        <taxon>Entamoeba</taxon>
    </lineage>
</organism>
<dbReference type="VEuPathDB" id="AmoebaDB:EHI_068220"/>
<sequence length="331" mass="38354">MDNKNVVLLMRHSESISSPFMSIAKYNKRQPFKIDLNKYDIKPNEQQQYQTNSFYINFKNIPPILVVHNLLNYGVGCKRDFFIKVKNRFEKSRIIKPVKFECGILSSENECANVLFKIVNRAYNIFNQFDFSNKTSDDVQSLLNSLTAKTINQRPFIFMLNDIDTPFLLNNQKYFLHFLPRIISSLPNCRFILNTNTIDGPYLFSLSELLQMRMVLNSVVGEKWAPNIPWFRDYIPTVIQAKKKTREKVRMEIFKKLSTFQKNICITLVDTGNTSESALLDSVRIKFGDIPQSSFSQALKRLKEVGIVSTENGLVSLQIKKSKIKDAFSLI</sequence>
<protein>
    <recommendedName>
        <fullName evidence="4">Origin recognition complex subunit 2</fullName>
    </recommendedName>
</protein>